<evidence type="ECO:0000313" key="3">
    <source>
        <dbReference type="Proteomes" id="UP001140011"/>
    </source>
</evidence>
<keyword evidence="3" id="KW-1185">Reference proteome</keyword>
<accession>A0A9W8GXG4</accession>
<comment type="caution">
    <text evidence="2">The sequence shown here is derived from an EMBL/GenBank/DDBJ whole genome shotgun (WGS) entry which is preliminary data.</text>
</comment>
<name>A0A9W8GXG4_9FUNG</name>
<sequence length="350" mass="35794">MAAIAVVLVADVAIAAESVVPEILSRAAIVTETIAIDEAIISTHSSACATFIDAATRAAADAYDSASTAVLSADTADGEAVNAKSASGAARAADIRAFNAEVNLSAARDEVIPIVSPAKHARDKASAAVSDSRAAAHKAGFYADASADAADLAYAAMADTVAAAAAGDLVAAAKGAKAAVKAAADAKLAAANAADAANKASAWSATAISARTDAEEIADSVEARAAVAISEAKAAIAALVGISAAKPLSGARTTTAIVRPDSNPDDIFLESDFPPFGMEEVLRGCHNDAPSLGYLLGESEKARKTMAKFEERFEAFQGRIYKDCEWVSGGRYFKMEDMIRARCYELNCLR</sequence>
<protein>
    <submittedName>
        <fullName evidence="2">Uncharacterized protein</fullName>
    </submittedName>
</protein>
<evidence type="ECO:0000256" key="1">
    <source>
        <dbReference type="SAM" id="SignalP"/>
    </source>
</evidence>
<reference evidence="2" key="1">
    <citation type="submission" date="2022-07" db="EMBL/GenBank/DDBJ databases">
        <title>Phylogenomic reconstructions and comparative analyses of Kickxellomycotina fungi.</title>
        <authorList>
            <person name="Reynolds N.K."/>
            <person name="Stajich J.E."/>
            <person name="Barry K."/>
            <person name="Grigoriev I.V."/>
            <person name="Crous P."/>
            <person name="Smith M.E."/>
        </authorList>
    </citation>
    <scope>NUCLEOTIDE SEQUENCE</scope>
    <source>
        <strain evidence="2">BCRC 34297</strain>
    </source>
</reference>
<evidence type="ECO:0000313" key="2">
    <source>
        <dbReference type="EMBL" id="KAJ2750545.1"/>
    </source>
</evidence>
<proteinExistence type="predicted"/>
<feature type="chain" id="PRO_5040849934" evidence="1">
    <location>
        <begin position="16"/>
        <end position="350"/>
    </location>
</feature>
<feature type="signal peptide" evidence="1">
    <location>
        <begin position="1"/>
        <end position="15"/>
    </location>
</feature>
<dbReference type="AlphaFoldDB" id="A0A9W8GXG4"/>
<dbReference type="Proteomes" id="UP001140011">
    <property type="component" value="Unassembled WGS sequence"/>
</dbReference>
<dbReference type="OrthoDB" id="5581510at2759"/>
<organism evidence="2 3">
    <name type="scientific">Coemansia pectinata</name>
    <dbReference type="NCBI Taxonomy" id="1052879"/>
    <lineage>
        <taxon>Eukaryota</taxon>
        <taxon>Fungi</taxon>
        <taxon>Fungi incertae sedis</taxon>
        <taxon>Zoopagomycota</taxon>
        <taxon>Kickxellomycotina</taxon>
        <taxon>Kickxellomycetes</taxon>
        <taxon>Kickxellales</taxon>
        <taxon>Kickxellaceae</taxon>
        <taxon>Coemansia</taxon>
    </lineage>
</organism>
<dbReference type="EMBL" id="JANBUH010000539">
    <property type="protein sequence ID" value="KAJ2750545.1"/>
    <property type="molecule type" value="Genomic_DNA"/>
</dbReference>
<keyword evidence="1" id="KW-0732">Signal</keyword>
<gene>
    <name evidence="2" type="ORF">GGI19_005047</name>
</gene>